<dbReference type="PANTHER" id="PTHR11533">
    <property type="entry name" value="PROTEASE M1 ZINC METALLOPROTEASE"/>
    <property type="match status" value="1"/>
</dbReference>
<proteinExistence type="predicted"/>
<feature type="transmembrane region" description="Helical" evidence="2">
    <location>
        <begin position="55"/>
        <end position="83"/>
    </location>
</feature>
<dbReference type="GO" id="GO:0008270">
    <property type="term" value="F:zinc ion binding"/>
    <property type="evidence" value="ECO:0007669"/>
    <property type="project" value="InterPro"/>
</dbReference>
<dbReference type="InterPro" id="IPR027268">
    <property type="entry name" value="Peptidase_M4/M1_CTD_sf"/>
</dbReference>
<feature type="compositionally biased region" description="Polar residues" evidence="1">
    <location>
        <begin position="30"/>
        <end position="40"/>
    </location>
</feature>
<gene>
    <name evidence="5" type="ORF">TELCIR_13853</name>
</gene>
<dbReference type="SUPFAM" id="SSF55486">
    <property type="entry name" value="Metalloproteases ('zincins'), catalytic domain"/>
    <property type="match status" value="1"/>
</dbReference>
<keyword evidence="2" id="KW-0812">Transmembrane</keyword>
<evidence type="ECO:0000259" key="4">
    <source>
        <dbReference type="Pfam" id="PF17900"/>
    </source>
</evidence>
<dbReference type="GO" id="GO:0005737">
    <property type="term" value="C:cytoplasm"/>
    <property type="evidence" value="ECO:0007669"/>
    <property type="project" value="TreeGrafter"/>
</dbReference>
<evidence type="ECO:0000256" key="1">
    <source>
        <dbReference type="SAM" id="MobiDB-lite"/>
    </source>
</evidence>
<feature type="domain" description="Peptidase M1 membrane alanine aminopeptidase" evidence="3">
    <location>
        <begin position="405"/>
        <end position="480"/>
    </location>
</feature>
<dbReference type="GO" id="GO:0016020">
    <property type="term" value="C:membrane"/>
    <property type="evidence" value="ECO:0007669"/>
    <property type="project" value="TreeGrafter"/>
</dbReference>
<dbReference type="GO" id="GO:0005615">
    <property type="term" value="C:extracellular space"/>
    <property type="evidence" value="ECO:0007669"/>
    <property type="project" value="TreeGrafter"/>
</dbReference>
<keyword evidence="6" id="KW-1185">Reference proteome</keyword>
<dbReference type="GO" id="GO:0043171">
    <property type="term" value="P:peptide catabolic process"/>
    <property type="evidence" value="ECO:0007669"/>
    <property type="project" value="TreeGrafter"/>
</dbReference>
<dbReference type="InterPro" id="IPR014782">
    <property type="entry name" value="Peptidase_M1_dom"/>
</dbReference>
<evidence type="ECO:0000259" key="3">
    <source>
        <dbReference type="Pfam" id="PF01433"/>
    </source>
</evidence>
<feature type="domain" description="Aminopeptidase N-like N-terminal" evidence="4">
    <location>
        <begin position="237"/>
        <end position="369"/>
    </location>
</feature>
<evidence type="ECO:0000256" key="2">
    <source>
        <dbReference type="SAM" id="Phobius"/>
    </source>
</evidence>
<dbReference type="Gene3D" id="2.60.40.1730">
    <property type="entry name" value="tricorn interacting facor f3 domain"/>
    <property type="match status" value="1"/>
</dbReference>
<feature type="non-terminal residue" evidence="5">
    <location>
        <position position="482"/>
    </location>
</feature>
<organism evidence="5 6">
    <name type="scientific">Teladorsagia circumcincta</name>
    <name type="common">Brown stomach worm</name>
    <name type="synonym">Ostertagia circumcincta</name>
    <dbReference type="NCBI Taxonomy" id="45464"/>
    <lineage>
        <taxon>Eukaryota</taxon>
        <taxon>Metazoa</taxon>
        <taxon>Ecdysozoa</taxon>
        <taxon>Nematoda</taxon>
        <taxon>Chromadorea</taxon>
        <taxon>Rhabditida</taxon>
        <taxon>Rhabditina</taxon>
        <taxon>Rhabditomorpha</taxon>
        <taxon>Strongyloidea</taxon>
        <taxon>Trichostrongylidae</taxon>
        <taxon>Teladorsagia</taxon>
    </lineage>
</organism>
<feature type="domain" description="Aminopeptidase N-like N-terminal" evidence="4">
    <location>
        <begin position="138"/>
        <end position="220"/>
    </location>
</feature>
<dbReference type="PANTHER" id="PTHR11533:SF201">
    <property type="entry name" value="AMINOPEPTIDASE-LIKE PROTEIN AC3.5"/>
    <property type="match status" value="1"/>
</dbReference>
<protein>
    <submittedName>
        <fullName evidence="5">Peptidase family M1</fullName>
    </submittedName>
</protein>
<reference evidence="5 6" key="1">
    <citation type="submission" date="2015-09" db="EMBL/GenBank/DDBJ databases">
        <title>Draft genome of the parasitic nematode Teladorsagia circumcincta isolate WARC Sus (inbred).</title>
        <authorList>
            <person name="Mitreva M."/>
        </authorList>
    </citation>
    <scope>NUCLEOTIDE SEQUENCE [LARGE SCALE GENOMIC DNA]</scope>
    <source>
        <strain evidence="5 6">S</strain>
    </source>
</reference>
<sequence length="482" mass="54105">MVMETVDLGDRRELIDLIYGPQKPDLDKTPTASSTTLTPRTENEKIKKPKKKSRVVCSYTTILLLFILAAAAVLLSGFISYWYTRQEYEMKLAALPFASVPRKNMTKLMREEEIMYEEEEPREGPTMEELRLPDTVEPIWYNMTLKMYLPGYIALPEGKNFTTDGNIMIKLDVKHPTTEIVLNAKDLTFPMDANKVKILTERLATEMEMENTTSQKTATSTKKVTVSPVKRLELIESGTKVKNIVYNSTLEKVSFILDGSLEAGNPVILQLPFIGQISNNLTGLFVSSYMKSDGRSRLAAITDIQPGSARKLFPCFDEPRFKAPLSLTILHPKGTTATANAMEITDGQATSDPMWLKTSFDVTRPLPTSMTAFTLTDFEKAQTTTDTGAKIRMYSRPEAINSTEFALETSAKVLEFLQRYLAVPPRSAKLDVFALPELAKAEMSGDGLILVREDRLLYDPKLDTIEGKMQVAQTICHEFTKQ</sequence>
<dbReference type="Gene3D" id="1.10.390.10">
    <property type="entry name" value="Neutral Protease Domain 2"/>
    <property type="match status" value="1"/>
</dbReference>
<dbReference type="Proteomes" id="UP000230423">
    <property type="component" value="Unassembled WGS sequence"/>
</dbReference>
<dbReference type="GO" id="GO:0070006">
    <property type="term" value="F:metalloaminopeptidase activity"/>
    <property type="evidence" value="ECO:0007669"/>
    <property type="project" value="TreeGrafter"/>
</dbReference>
<accession>A0A2G9U2L4</accession>
<dbReference type="InterPro" id="IPR050344">
    <property type="entry name" value="Peptidase_M1_aminopeptidases"/>
</dbReference>
<dbReference type="Pfam" id="PF01433">
    <property type="entry name" value="Peptidase_M1"/>
    <property type="match status" value="1"/>
</dbReference>
<dbReference type="InterPro" id="IPR042097">
    <property type="entry name" value="Aminopeptidase_N-like_N_sf"/>
</dbReference>
<keyword evidence="2" id="KW-0472">Membrane</keyword>
<evidence type="ECO:0000313" key="5">
    <source>
        <dbReference type="EMBL" id="PIO64516.1"/>
    </source>
</evidence>
<dbReference type="SUPFAM" id="SSF63737">
    <property type="entry name" value="Leukotriene A4 hydrolase N-terminal domain"/>
    <property type="match status" value="1"/>
</dbReference>
<feature type="region of interest" description="Disordered" evidence="1">
    <location>
        <begin position="21"/>
        <end position="47"/>
    </location>
</feature>
<keyword evidence="2" id="KW-1133">Transmembrane helix</keyword>
<dbReference type="AlphaFoldDB" id="A0A2G9U2L4"/>
<dbReference type="EMBL" id="KZ349839">
    <property type="protein sequence ID" value="PIO64516.1"/>
    <property type="molecule type" value="Genomic_DNA"/>
</dbReference>
<dbReference type="GO" id="GO:0006508">
    <property type="term" value="P:proteolysis"/>
    <property type="evidence" value="ECO:0007669"/>
    <property type="project" value="TreeGrafter"/>
</dbReference>
<dbReference type="Pfam" id="PF17900">
    <property type="entry name" value="Peptidase_M1_N"/>
    <property type="match status" value="2"/>
</dbReference>
<evidence type="ECO:0000313" key="6">
    <source>
        <dbReference type="Proteomes" id="UP000230423"/>
    </source>
</evidence>
<name>A0A2G9U2L4_TELCI</name>
<dbReference type="GO" id="GO:0042277">
    <property type="term" value="F:peptide binding"/>
    <property type="evidence" value="ECO:0007669"/>
    <property type="project" value="TreeGrafter"/>
</dbReference>
<dbReference type="InterPro" id="IPR045357">
    <property type="entry name" value="Aminopeptidase_N-like_N"/>
</dbReference>
<dbReference type="OrthoDB" id="10031169at2759"/>